<feature type="compositionally biased region" description="Basic residues" evidence="1">
    <location>
        <begin position="11"/>
        <end position="21"/>
    </location>
</feature>
<accession>Q0E612</accession>
<keyword evidence="3" id="KW-1185">Reference proteome</keyword>
<name>Q0E612_9CAUD</name>
<sequence>MQVNNPAVDRKLRRKANRQQRRTAALPLDLGAMQKRAEHDVRLRCKLSHDAIHADTMNERAAAAKAKRKLNDVWTNRNSRNLTGFWNPQA</sequence>
<dbReference type="RefSeq" id="YP_001522843.1">
    <property type="nucleotide sequence ID" value="NC_009936.1"/>
</dbReference>
<evidence type="ECO:0000313" key="3">
    <source>
        <dbReference type="Proteomes" id="UP000002089"/>
    </source>
</evidence>
<evidence type="ECO:0000256" key="1">
    <source>
        <dbReference type="SAM" id="MobiDB-lite"/>
    </source>
</evidence>
<dbReference type="EMBL" id="AM265639">
    <property type="protein sequence ID" value="CAK24970.1"/>
    <property type="molecule type" value="Genomic_DNA"/>
</dbReference>
<protein>
    <submittedName>
        <fullName evidence="2">Uncharacterized protein</fullName>
    </submittedName>
</protein>
<evidence type="ECO:0000313" key="2">
    <source>
        <dbReference type="EMBL" id="CAK24970.1"/>
    </source>
</evidence>
<reference evidence="2 3" key="1">
    <citation type="journal article" date="2006" name="J. Bacteriol.">
        <title>Genomic analysis of Pseudomonas aeruginosa phages LKD16 and LKA1: establishment of the phiKMV subgroup within the T7 supergroup.</title>
        <authorList>
            <person name="Ceyssens P.J."/>
            <person name="Lavigne R."/>
            <person name="Mattheus W."/>
            <person name="Chibeu A."/>
            <person name="Hertveldt K."/>
            <person name="Mast J."/>
            <person name="Robben J."/>
            <person name="Volckaert G."/>
        </authorList>
    </citation>
    <scope>NUCLEOTIDE SEQUENCE</scope>
</reference>
<dbReference type="KEGG" id="vg:5687488"/>
<organism evidence="2 3">
    <name type="scientific">Pseudomonas phage LKA1</name>
    <dbReference type="NCBI Taxonomy" id="386793"/>
    <lineage>
        <taxon>Viruses</taxon>
        <taxon>Duplodnaviria</taxon>
        <taxon>Heunggongvirae</taxon>
        <taxon>Uroviricota</taxon>
        <taxon>Caudoviricetes</taxon>
        <taxon>Autographivirales</taxon>
        <taxon>Autoscriptoviridae</taxon>
        <taxon>Stubburvirus</taxon>
        <taxon>Stubburvirus LKA1</taxon>
    </lineage>
</organism>
<feature type="region of interest" description="Disordered" evidence="1">
    <location>
        <begin position="1"/>
        <end position="24"/>
    </location>
</feature>
<dbReference type="Proteomes" id="UP000002089">
    <property type="component" value="Segment"/>
</dbReference>
<dbReference type="GeneID" id="5687488"/>
<proteinExistence type="predicted"/>